<comment type="subcellular location">
    <subcellularLocation>
        <location evidence="1">Membrane</location>
        <topology evidence="1">Single-pass type I membrane protein</topology>
    </subcellularLocation>
</comment>
<evidence type="ECO:0000256" key="14">
    <source>
        <dbReference type="SAM" id="Phobius"/>
    </source>
</evidence>
<dbReference type="Gene3D" id="3.40.50.10140">
    <property type="entry name" value="Toll/interleukin-1 receptor homology (TIR) domain"/>
    <property type="match status" value="1"/>
</dbReference>
<keyword evidence="17" id="KW-1185">Reference proteome</keyword>
<dbReference type="InterPro" id="IPR001611">
    <property type="entry name" value="Leu-rich_rpt"/>
</dbReference>
<keyword evidence="9 14" id="KW-1133">Transmembrane helix</keyword>
<keyword evidence="3" id="KW-0399">Innate immunity</keyword>
<evidence type="ECO:0000313" key="17">
    <source>
        <dbReference type="Proteomes" id="UP000824782"/>
    </source>
</evidence>
<evidence type="ECO:0000256" key="5">
    <source>
        <dbReference type="ARBA" id="ARBA00022692"/>
    </source>
</evidence>
<protein>
    <recommendedName>
        <fullName evidence="15">TIR domain-containing protein</fullName>
    </recommendedName>
</protein>
<feature type="domain" description="TIR" evidence="15">
    <location>
        <begin position="748"/>
        <end position="890"/>
    </location>
</feature>
<dbReference type="GO" id="GO:0005886">
    <property type="term" value="C:plasma membrane"/>
    <property type="evidence" value="ECO:0007669"/>
    <property type="project" value="TreeGrafter"/>
</dbReference>
<evidence type="ECO:0000256" key="8">
    <source>
        <dbReference type="ARBA" id="ARBA00022859"/>
    </source>
</evidence>
<dbReference type="PROSITE" id="PS50104">
    <property type="entry name" value="TIR"/>
    <property type="match status" value="1"/>
</dbReference>
<proteinExistence type="inferred from homology"/>
<dbReference type="Pfam" id="PF13855">
    <property type="entry name" value="LRR_8"/>
    <property type="match status" value="7"/>
</dbReference>
<accession>A0AAV7D410</accession>
<dbReference type="PANTHER" id="PTHR24365">
    <property type="entry name" value="TOLL-LIKE RECEPTOR"/>
    <property type="match status" value="1"/>
</dbReference>
<evidence type="ECO:0000256" key="1">
    <source>
        <dbReference type="ARBA" id="ARBA00004479"/>
    </source>
</evidence>
<sequence length="897" mass="102823">MKSTFIFPVYVLCTAYVIIMVPIIAENHCKVTTEKADCSHLELYTIPSDLPTTIKILDLSHNRLKTLPAANLSRYDKLHHLDVGYNTLHILDTALCQKLPLLKILNLQHNEFSKIPEKGFLYCTDLAELRLNSNGIKGITGNPFESLQNLNILDVSHNKMTTTALGDKEQLPNLSELLYSHNMIGELRKEDFMFPFNNSVQKLDLSSNPVKEFQEGCFQKLPNLRTLIMANMTLGPKLTEKLCSQLPGTQITVLILLNSQLTKIYNTTLKGLESTNVLSLDISKNFMSQIDNNSFIYLPNLRILNLEENQVSHLTSKAFKGLSNLRYLNLKKFFSSSKDSKIDDLSFQWLQNLQYLNMEQNKKIYFSEFTFSGLTNLTNLDLGGCSFQTIRNETFSSLSNSSLISLNLSKIDLTKIESRAFYGLKHLEVLDLGINQIDQYLTGQEFEGLHKIKQIYLSYNKHLSLTRSSFCSIPSLEKLNLRKTAITFKSPSNSLFQCLHNLTHLDLGNNNIANIDEDIFSGLHNLRILSLQHNNLARLWKKANPGGPVLFLKGLQNLEILDLLSNGLDEIPAEAFRGLSDLKILNLGENNIYVFPQSLFADQESLLDLDLHKNLITSVEENTFKNVLGSLRNLSMGNNPFDCTCESIAWFADWLNKTNTSVPGRDSQYICNTPSNYHGVLVKNFDNSPCKDHAPFMALFIFSFTVTSSLVVFVLLLNFQGWRIKFHWTVLENKILGLTEIDLGDRNFEYDAYIIHAKKDESWVYRYLLPLENGRQYKFCFEERDFEAGESNLQLIVNSIRNSRKVIFVITRYFLNDQWCRRFKVQQAFQQFIVDSRDSIILLFLEDIPDYKLNYSIKMRRGMFKSRCILEWPLQNERIGAFQQKLKIALGSPNVVN</sequence>
<dbReference type="PRINTS" id="PR01537">
    <property type="entry name" value="INTRLKN1R1F"/>
</dbReference>
<keyword evidence="6" id="KW-0732">Signal</keyword>
<dbReference type="GO" id="GO:0006954">
    <property type="term" value="P:inflammatory response"/>
    <property type="evidence" value="ECO:0007669"/>
    <property type="project" value="UniProtKB-KW"/>
</dbReference>
<keyword evidence="7" id="KW-0677">Repeat</keyword>
<keyword evidence="4" id="KW-0433">Leucine-rich repeat</keyword>
<comment type="caution">
    <text evidence="16">The sequence shown here is derived from an EMBL/GenBank/DDBJ whole genome shotgun (WGS) entry which is preliminary data.</text>
</comment>
<reference evidence="16" key="1">
    <citation type="thesis" date="2020" institute="ProQuest LLC" country="789 East Eisenhower Parkway, Ann Arbor, MI, USA">
        <title>Comparative Genomics and Chromosome Evolution.</title>
        <authorList>
            <person name="Mudd A.B."/>
        </authorList>
    </citation>
    <scope>NUCLEOTIDE SEQUENCE</scope>
    <source>
        <strain evidence="16">237g6f4</strain>
        <tissue evidence="16">Blood</tissue>
    </source>
</reference>
<evidence type="ECO:0000313" key="16">
    <source>
        <dbReference type="EMBL" id="KAG8592174.1"/>
    </source>
</evidence>
<dbReference type="Pfam" id="PF17968">
    <property type="entry name" value="Tlr3_TMD"/>
    <property type="match status" value="1"/>
</dbReference>
<feature type="transmembrane region" description="Helical" evidence="14">
    <location>
        <begin position="696"/>
        <end position="717"/>
    </location>
</feature>
<evidence type="ECO:0000256" key="7">
    <source>
        <dbReference type="ARBA" id="ARBA00022737"/>
    </source>
</evidence>
<dbReference type="SMART" id="SM00365">
    <property type="entry name" value="LRR_SD22"/>
    <property type="match status" value="7"/>
</dbReference>
<dbReference type="Gene3D" id="3.80.10.10">
    <property type="entry name" value="Ribonuclease Inhibitor"/>
    <property type="match status" value="1"/>
</dbReference>
<dbReference type="SMART" id="SM00364">
    <property type="entry name" value="LRR_BAC"/>
    <property type="match status" value="3"/>
</dbReference>
<dbReference type="FunFam" id="3.80.10.10:FF:000137">
    <property type="entry name" value="Toll-like receptor 3"/>
    <property type="match status" value="1"/>
</dbReference>
<keyword evidence="10 14" id="KW-0472">Membrane</keyword>
<dbReference type="PANTHER" id="PTHR24365:SF524">
    <property type="entry name" value="TOLL-LIKE RECEPTOR 3"/>
    <property type="match status" value="1"/>
</dbReference>
<dbReference type="InterPro" id="IPR003591">
    <property type="entry name" value="Leu-rich_rpt_typical-subtyp"/>
</dbReference>
<evidence type="ECO:0000256" key="13">
    <source>
        <dbReference type="ARBA" id="ARBA00023198"/>
    </source>
</evidence>
<keyword evidence="11" id="KW-0675">Receptor</keyword>
<comment type="similarity">
    <text evidence="2">Belongs to the Toll-like receptor family.</text>
</comment>
<dbReference type="InterPro" id="IPR000483">
    <property type="entry name" value="Cys-rich_flank_reg_C"/>
</dbReference>
<keyword evidence="13" id="KW-0395">Inflammatory response</keyword>
<keyword evidence="5 14" id="KW-0812">Transmembrane</keyword>
<dbReference type="GO" id="GO:0038023">
    <property type="term" value="F:signaling receptor activity"/>
    <property type="evidence" value="ECO:0007669"/>
    <property type="project" value="TreeGrafter"/>
</dbReference>
<dbReference type="GO" id="GO:0002224">
    <property type="term" value="P:toll-like receptor signaling pathway"/>
    <property type="evidence" value="ECO:0007669"/>
    <property type="project" value="TreeGrafter"/>
</dbReference>
<evidence type="ECO:0000259" key="15">
    <source>
        <dbReference type="PROSITE" id="PS50104"/>
    </source>
</evidence>
<organism evidence="16 17">
    <name type="scientific">Engystomops pustulosus</name>
    <name type="common">Tungara frog</name>
    <name type="synonym">Physalaemus pustulosus</name>
    <dbReference type="NCBI Taxonomy" id="76066"/>
    <lineage>
        <taxon>Eukaryota</taxon>
        <taxon>Metazoa</taxon>
        <taxon>Chordata</taxon>
        <taxon>Craniata</taxon>
        <taxon>Vertebrata</taxon>
        <taxon>Euteleostomi</taxon>
        <taxon>Amphibia</taxon>
        <taxon>Batrachia</taxon>
        <taxon>Anura</taxon>
        <taxon>Neobatrachia</taxon>
        <taxon>Hyloidea</taxon>
        <taxon>Leptodactylidae</taxon>
        <taxon>Leiuperinae</taxon>
        <taxon>Engystomops</taxon>
    </lineage>
</organism>
<dbReference type="AlphaFoldDB" id="A0AAV7D410"/>
<keyword evidence="12" id="KW-0325">Glycoprotein</keyword>
<dbReference type="PROSITE" id="PS51450">
    <property type="entry name" value="LRR"/>
    <property type="match status" value="3"/>
</dbReference>
<dbReference type="GO" id="GO:0045087">
    <property type="term" value="P:innate immune response"/>
    <property type="evidence" value="ECO:0007669"/>
    <property type="project" value="UniProtKB-KW"/>
</dbReference>
<dbReference type="InterPro" id="IPR041015">
    <property type="entry name" value="TLR3_TMD"/>
</dbReference>
<dbReference type="Pfam" id="PF01582">
    <property type="entry name" value="TIR"/>
    <property type="match status" value="1"/>
</dbReference>
<name>A0AAV7D410_ENGPU</name>
<dbReference type="SMART" id="SM00255">
    <property type="entry name" value="TIR"/>
    <property type="match status" value="1"/>
</dbReference>
<dbReference type="SMART" id="SM00082">
    <property type="entry name" value="LRRCT"/>
    <property type="match status" value="1"/>
</dbReference>
<dbReference type="EMBL" id="WNYA01000001">
    <property type="protein sequence ID" value="KAG8592174.1"/>
    <property type="molecule type" value="Genomic_DNA"/>
</dbReference>
<evidence type="ECO:0000256" key="2">
    <source>
        <dbReference type="ARBA" id="ARBA00009634"/>
    </source>
</evidence>
<dbReference type="InterPro" id="IPR035897">
    <property type="entry name" value="Toll_tir_struct_dom_sf"/>
</dbReference>
<dbReference type="Proteomes" id="UP000824782">
    <property type="component" value="Unassembled WGS sequence"/>
</dbReference>
<keyword evidence="8" id="KW-0391">Immunity</keyword>
<dbReference type="SUPFAM" id="SSF52058">
    <property type="entry name" value="L domain-like"/>
    <property type="match status" value="2"/>
</dbReference>
<evidence type="ECO:0000256" key="3">
    <source>
        <dbReference type="ARBA" id="ARBA00022588"/>
    </source>
</evidence>
<evidence type="ECO:0000256" key="9">
    <source>
        <dbReference type="ARBA" id="ARBA00022989"/>
    </source>
</evidence>
<evidence type="ECO:0000256" key="10">
    <source>
        <dbReference type="ARBA" id="ARBA00023136"/>
    </source>
</evidence>
<evidence type="ECO:0000256" key="11">
    <source>
        <dbReference type="ARBA" id="ARBA00023170"/>
    </source>
</evidence>
<dbReference type="SMART" id="SM00369">
    <property type="entry name" value="LRR_TYP"/>
    <property type="match status" value="13"/>
</dbReference>
<evidence type="ECO:0000256" key="4">
    <source>
        <dbReference type="ARBA" id="ARBA00022614"/>
    </source>
</evidence>
<feature type="transmembrane region" description="Helical" evidence="14">
    <location>
        <begin position="7"/>
        <end position="25"/>
    </location>
</feature>
<evidence type="ECO:0000256" key="12">
    <source>
        <dbReference type="ARBA" id="ARBA00023180"/>
    </source>
</evidence>
<gene>
    <name evidence="16" type="ORF">GDO81_000428</name>
</gene>
<dbReference type="InterPro" id="IPR032675">
    <property type="entry name" value="LRR_dom_sf"/>
</dbReference>
<dbReference type="InterPro" id="IPR000157">
    <property type="entry name" value="TIR_dom"/>
</dbReference>
<dbReference type="PRINTS" id="PR00019">
    <property type="entry name" value="LEURICHRPT"/>
</dbReference>
<dbReference type="SUPFAM" id="SSF52200">
    <property type="entry name" value="Toll/Interleukin receptor TIR domain"/>
    <property type="match status" value="1"/>
</dbReference>
<evidence type="ECO:0000256" key="6">
    <source>
        <dbReference type="ARBA" id="ARBA00022729"/>
    </source>
</evidence>